<dbReference type="PROSITE" id="PS51766">
    <property type="entry name" value="DOCKERIN"/>
    <property type="match status" value="1"/>
</dbReference>
<accession>A0A1M7GPN9</accession>
<dbReference type="Pfam" id="PF00756">
    <property type="entry name" value="Esterase"/>
    <property type="match status" value="1"/>
</dbReference>
<dbReference type="Proteomes" id="UP000184394">
    <property type="component" value="Unassembled WGS sequence"/>
</dbReference>
<reference evidence="3 4" key="1">
    <citation type="submission" date="2016-11" db="EMBL/GenBank/DDBJ databases">
        <authorList>
            <person name="Jaros S."/>
            <person name="Januszkiewicz K."/>
            <person name="Wedrychowicz H."/>
        </authorList>
    </citation>
    <scope>NUCLEOTIDE SEQUENCE [LARGE SCALE GENOMIC DNA]</scope>
    <source>
        <strain evidence="3 4">Y1</strain>
    </source>
</reference>
<dbReference type="InterPro" id="IPR050583">
    <property type="entry name" value="Mycobacterial_A85_antigen"/>
</dbReference>
<sequence>MNIIKKATAALTSAAVLAVGSAMPAIAANNGDLNNDGVIDSFDLILCRKNLITMFSGGQADMLGDIDGNGSIQINDLVLLQKYVLGSIKEFPQTTTTTTTVTTTTSAPVTTTTTTVNSGDSYMKKMAADIKLHEDSSVTEKKGGVDYGTIEKKTYYSKDAEREKNLNILLPPGYDSSRKYPVMYVFHGIFGSEDSMTDDSMKIQTMLGNLIASGEAEKMIIVFPQMFTTNDRNLFPAFTNESSRAYDAIREDLENSIMPFMEENYSIKTGRENTAITGFSMGGREALYVGVTRPQLYGYVGGVCPAPGIFPTVDGNMTHEGCMSPSEFCFGSAPSPYVLMITCTRFDGTVGDAPESYHKALEQNGVEHIWHELTDGDHGSISVRAHMYNFLRYVFKA</sequence>
<dbReference type="RefSeq" id="WP_072948182.1">
    <property type="nucleotide sequence ID" value="NZ_FRCT01000001.1"/>
</dbReference>
<evidence type="ECO:0000256" key="1">
    <source>
        <dbReference type="SAM" id="SignalP"/>
    </source>
</evidence>
<dbReference type="EMBL" id="FRCT01000001">
    <property type="protein sequence ID" value="SHM18148.1"/>
    <property type="molecule type" value="Genomic_DNA"/>
</dbReference>
<evidence type="ECO:0000313" key="3">
    <source>
        <dbReference type="EMBL" id="SHM18148.1"/>
    </source>
</evidence>
<dbReference type="AlphaFoldDB" id="A0A1M7GPN9"/>
<evidence type="ECO:0000313" key="4">
    <source>
        <dbReference type="Proteomes" id="UP000184394"/>
    </source>
</evidence>
<dbReference type="OrthoDB" id="9777383at2"/>
<gene>
    <name evidence="3" type="ORF">SAMN04487860_101419</name>
</gene>
<dbReference type="Gene3D" id="3.40.50.1820">
    <property type="entry name" value="alpha/beta hydrolase"/>
    <property type="match status" value="1"/>
</dbReference>
<dbReference type="InterPro" id="IPR000801">
    <property type="entry name" value="Esterase-like"/>
</dbReference>
<dbReference type="SUPFAM" id="SSF53474">
    <property type="entry name" value="alpha/beta-Hydrolases"/>
    <property type="match status" value="1"/>
</dbReference>
<dbReference type="CDD" id="cd14256">
    <property type="entry name" value="Dockerin_I"/>
    <property type="match status" value="1"/>
</dbReference>
<evidence type="ECO:0000259" key="2">
    <source>
        <dbReference type="PROSITE" id="PS51766"/>
    </source>
</evidence>
<feature type="signal peptide" evidence="1">
    <location>
        <begin position="1"/>
        <end position="27"/>
    </location>
</feature>
<feature type="chain" id="PRO_5012929410" evidence="1">
    <location>
        <begin position="28"/>
        <end position="397"/>
    </location>
</feature>
<proteinExistence type="predicted"/>
<feature type="domain" description="Dockerin" evidence="2">
    <location>
        <begin position="26"/>
        <end position="93"/>
    </location>
</feature>
<dbReference type="GO" id="GO:0004553">
    <property type="term" value="F:hydrolase activity, hydrolyzing O-glycosyl compounds"/>
    <property type="evidence" value="ECO:0007669"/>
    <property type="project" value="InterPro"/>
</dbReference>
<dbReference type="InterPro" id="IPR036439">
    <property type="entry name" value="Dockerin_dom_sf"/>
</dbReference>
<dbReference type="SUPFAM" id="SSF63446">
    <property type="entry name" value="Type I dockerin domain"/>
    <property type="match status" value="1"/>
</dbReference>
<dbReference type="PROSITE" id="PS00018">
    <property type="entry name" value="EF_HAND_1"/>
    <property type="match status" value="2"/>
</dbReference>
<protein>
    <submittedName>
        <fullName evidence="3">Enterochelin esterase</fullName>
    </submittedName>
</protein>
<dbReference type="GO" id="GO:0000272">
    <property type="term" value="P:polysaccharide catabolic process"/>
    <property type="evidence" value="ECO:0007669"/>
    <property type="project" value="InterPro"/>
</dbReference>
<dbReference type="InterPro" id="IPR018247">
    <property type="entry name" value="EF_Hand_1_Ca_BS"/>
</dbReference>
<keyword evidence="1" id="KW-0732">Signal</keyword>
<dbReference type="PANTHER" id="PTHR48098">
    <property type="entry name" value="ENTEROCHELIN ESTERASE-RELATED"/>
    <property type="match status" value="1"/>
</dbReference>
<name>A0A1M7GPN9_RUMFL</name>
<dbReference type="InterPro" id="IPR016134">
    <property type="entry name" value="Dockerin_dom"/>
</dbReference>
<dbReference type="Pfam" id="PF00404">
    <property type="entry name" value="Dockerin_1"/>
    <property type="match status" value="1"/>
</dbReference>
<dbReference type="InterPro" id="IPR029058">
    <property type="entry name" value="AB_hydrolase_fold"/>
</dbReference>
<organism evidence="3 4">
    <name type="scientific">Ruminococcus flavefaciens</name>
    <dbReference type="NCBI Taxonomy" id="1265"/>
    <lineage>
        <taxon>Bacteria</taxon>
        <taxon>Bacillati</taxon>
        <taxon>Bacillota</taxon>
        <taxon>Clostridia</taxon>
        <taxon>Eubacteriales</taxon>
        <taxon>Oscillospiraceae</taxon>
        <taxon>Ruminococcus</taxon>
    </lineage>
</organism>
<dbReference type="Gene3D" id="1.10.1330.10">
    <property type="entry name" value="Dockerin domain"/>
    <property type="match status" value="1"/>
</dbReference>
<dbReference type="InterPro" id="IPR002105">
    <property type="entry name" value="Dockerin_1_rpt"/>
</dbReference>